<sequence length="219" mass="24829">MMEKARNSTHTPFFNITHTLRGQWSPLGVLLILLFALNISSNGKSTDGTLFLGYKDDDRNGVNDIYVDSDGDGVNDIDKTAVCENMKFEDADNDGVNDIFVDMDGDGVNDIYLLSKNLPVIDNNKDGINDITGMKYKKGFYNGSLTGFAIEERGIWLDDFKDDDNDLTDDEIKNEFSINRMDSFIDEDGDGICDNRENKMNMRSYHTIFRKENKKGRNK</sequence>
<reference evidence="1 2" key="1">
    <citation type="journal article" date="2018" name="Nat. Biotechnol.">
        <title>A standardized bacterial taxonomy based on genome phylogeny substantially revises the tree of life.</title>
        <authorList>
            <person name="Parks D.H."/>
            <person name="Chuvochina M."/>
            <person name="Waite D.W."/>
            <person name="Rinke C."/>
            <person name="Skarshewski A."/>
            <person name="Chaumeil P.A."/>
            <person name="Hugenholtz P."/>
        </authorList>
    </citation>
    <scope>NUCLEOTIDE SEQUENCE [LARGE SCALE GENOMIC DNA]</scope>
    <source>
        <strain evidence="1">UBA9956</strain>
    </source>
</reference>
<organism evidence="1 2">
    <name type="scientific">candidate division WOR-3 bacterium</name>
    <dbReference type="NCBI Taxonomy" id="2052148"/>
    <lineage>
        <taxon>Bacteria</taxon>
        <taxon>Bacteria division WOR-3</taxon>
    </lineage>
</organism>
<evidence type="ECO:0000313" key="1">
    <source>
        <dbReference type="EMBL" id="HAV92560.1"/>
    </source>
</evidence>
<evidence type="ECO:0000313" key="2">
    <source>
        <dbReference type="Proteomes" id="UP000264062"/>
    </source>
</evidence>
<accession>A0A350HAJ4</accession>
<name>A0A350HAJ4_UNCW3</name>
<dbReference type="EMBL" id="DMZY01000154">
    <property type="protein sequence ID" value="HAV92560.1"/>
    <property type="molecule type" value="Genomic_DNA"/>
</dbReference>
<comment type="caution">
    <text evidence="1">The sequence shown here is derived from an EMBL/GenBank/DDBJ whole genome shotgun (WGS) entry which is preliminary data.</text>
</comment>
<proteinExistence type="predicted"/>
<protein>
    <submittedName>
        <fullName evidence="1">Uncharacterized protein</fullName>
    </submittedName>
</protein>
<gene>
    <name evidence="1" type="ORF">DCW38_05190</name>
</gene>
<dbReference type="Proteomes" id="UP000264062">
    <property type="component" value="Unassembled WGS sequence"/>
</dbReference>
<dbReference type="AlphaFoldDB" id="A0A350HAJ4"/>